<dbReference type="AlphaFoldDB" id="A0AAD6WYF0"/>
<keyword evidence="2" id="KW-1185">Reference proteome</keyword>
<evidence type="ECO:0000313" key="1">
    <source>
        <dbReference type="EMBL" id="KAJ7029872.1"/>
    </source>
</evidence>
<gene>
    <name evidence="1" type="ORF">C8F04DRAFT_1115284</name>
</gene>
<dbReference type="SUPFAM" id="SSF81383">
    <property type="entry name" value="F-box domain"/>
    <property type="match status" value="1"/>
</dbReference>
<sequence>MSLTLPAHSVTRKSSGFLKFWKTLSRPAIAPEPEIQIPESDLILPTEIWLEVLGLLPGYTLDALSRVSKRLRWIVLPLYFRSQQIFPFMETFAFRRRNMSAELAGYQDRSLQRLKFLRSDRLIHVVKDLFISPYPPGYNRRHRVKHTPVETVMHQLLSALPQFDNLTKLVLRFPHCEDTLFSALGSLHLDSFELEVLPASLGSIPIPTRREFIFNPSSSPVQVFPSGKLSLRLLFPESLQAVVAGPTGTDTVTRALISTSSGFPALTTLDMSLRFAGCPQFSQTLQACPNLSSLRLRSSVIDGSTVPALLPPLPPTIVPHLTCYHGPAVFAPIFARGRALRHVRLWSSHSVSAVTAPWLLQPILLQLNPTIESLELGVTLVPDALLETIRDAFPALTTLSINAHLDSFHPGSVERRTLPDDIPPHTVRLALPRDLRLRTLRLGAQLEGALTAPAQICDSARDAVRAFPEGYDPTSWRRWVVDRPWYCIVWTHTGNSEGEFGRALDGTLRVEYGDHYFESFERGQRISSRTVEEAVQRMA</sequence>
<dbReference type="InterPro" id="IPR036047">
    <property type="entry name" value="F-box-like_dom_sf"/>
</dbReference>
<organism evidence="1 2">
    <name type="scientific">Mycena alexandri</name>
    <dbReference type="NCBI Taxonomy" id="1745969"/>
    <lineage>
        <taxon>Eukaryota</taxon>
        <taxon>Fungi</taxon>
        <taxon>Dikarya</taxon>
        <taxon>Basidiomycota</taxon>
        <taxon>Agaricomycotina</taxon>
        <taxon>Agaricomycetes</taxon>
        <taxon>Agaricomycetidae</taxon>
        <taxon>Agaricales</taxon>
        <taxon>Marasmiineae</taxon>
        <taxon>Mycenaceae</taxon>
        <taxon>Mycena</taxon>
    </lineage>
</organism>
<dbReference type="Gene3D" id="3.80.10.10">
    <property type="entry name" value="Ribonuclease Inhibitor"/>
    <property type="match status" value="1"/>
</dbReference>
<accession>A0AAD6WYF0</accession>
<dbReference type="SUPFAM" id="SSF52047">
    <property type="entry name" value="RNI-like"/>
    <property type="match status" value="1"/>
</dbReference>
<name>A0AAD6WYF0_9AGAR</name>
<dbReference type="Proteomes" id="UP001218188">
    <property type="component" value="Unassembled WGS sequence"/>
</dbReference>
<dbReference type="EMBL" id="JARJCM010000096">
    <property type="protein sequence ID" value="KAJ7029872.1"/>
    <property type="molecule type" value="Genomic_DNA"/>
</dbReference>
<protein>
    <recommendedName>
        <fullName evidence="3">F-box domain-containing protein</fullName>
    </recommendedName>
</protein>
<evidence type="ECO:0000313" key="2">
    <source>
        <dbReference type="Proteomes" id="UP001218188"/>
    </source>
</evidence>
<reference evidence="1" key="1">
    <citation type="submission" date="2023-03" db="EMBL/GenBank/DDBJ databases">
        <title>Massive genome expansion in bonnet fungi (Mycena s.s.) driven by repeated elements and novel gene families across ecological guilds.</title>
        <authorList>
            <consortium name="Lawrence Berkeley National Laboratory"/>
            <person name="Harder C.B."/>
            <person name="Miyauchi S."/>
            <person name="Viragh M."/>
            <person name="Kuo A."/>
            <person name="Thoen E."/>
            <person name="Andreopoulos B."/>
            <person name="Lu D."/>
            <person name="Skrede I."/>
            <person name="Drula E."/>
            <person name="Henrissat B."/>
            <person name="Morin E."/>
            <person name="Kohler A."/>
            <person name="Barry K."/>
            <person name="LaButti K."/>
            <person name="Morin E."/>
            <person name="Salamov A."/>
            <person name="Lipzen A."/>
            <person name="Mereny Z."/>
            <person name="Hegedus B."/>
            <person name="Baldrian P."/>
            <person name="Stursova M."/>
            <person name="Weitz H."/>
            <person name="Taylor A."/>
            <person name="Grigoriev I.V."/>
            <person name="Nagy L.G."/>
            <person name="Martin F."/>
            <person name="Kauserud H."/>
        </authorList>
    </citation>
    <scope>NUCLEOTIDE SEQUENCE</scope>
    <source>
        <strain evidence="1">CBHHK200</strain>
    </source>
</reference>
<evidence type="ECO:0008006" key="3">
    <source>
        <dbReference type="Google" id="ProtNLM"/>
    </source>
</evidence>
<proteinExistence type="predicted"/>
<dbReference type="InterPro" id="IPR032675">
    <property type="entry name" value="LRR_dom_sf"/>
</dbReference>
<dbReference type="CDD" id="cd09917">
    <property type="entry name" value="F-box_SF"/>
    <property type="match status" value="1"/>
</dbReference>
<comment type="caution">
    <text evidence="1">The sequence shown here is derived from an EMBL/GenBank/DDBJ whole genome shotgun (WGS) entry which is preliminary data.</text>
</comment>